<keyword evidence="1" id="KW-0472">Membrane</keyword>
<evidence type="ECO:0000313" key="3">
    <source>
        <dbReference type="EMBL" id="MDL4839483.1"/>
    </source>
</evidence>
<dbReference type="InterPro" id="IPR009589">
    <property type="entry name" value="PH_YyaB-like"/>
</dbReference>
<keyword evidence="1" id="KW-1133">Transmembrane helix</keyword>
<evidence type="ECO:0000313" key="4">
    <source>
        <dbReference type="Proteomes" id="UP001235343"/>
    </source>
</evidence>
<evidence type="ECO:0000259" key="2">
    <source>
        <dbReference type="Pfam" id="PF06713"/>
    </source>
</evidence>
<evidence type="ECO:0000256" key="1">
    <source>
        <dbReference type="SAM" id="Phobius"/>
    </source>
</evidence>
<feature type="domain" description="Uncharacterized protein YyaB-like PH" evidence="2">
    <location>
        <begin position="63"/>
        <end position="139"/>
    </location>
</feature>
<comment type="caution">
    <text evidence="3">The sequence shown here is derived from an EMBL/GenBank/DDBJ whole genome shotgun (WGS) entry which is preliminary data.</text>
</comment>
<feature type="transmembrane region" description="Helical" evidence="1">
    <location>
        <begin position="38"/>
        <end position="60"/>
    </location>
</feature>
<sequence length="151" mass="17539">MLFHSKIDSYFIKFMVVVVIVIVLVSFFPLFFEGGTQLSVVLTLISIFLLVISFIFWTAFSVKYIFYKDYLYIKGGPFRSRIPYENIIKVSHTTDIFAGHRVLSSRDALEIFNNTTFFGSIKISPRAKGEFIIELKKRCPNLKIQECEELQ</sequence>
<name>A0ABT7L0Z1_9BACI</name>
<protein>
    <submittedName>
        <fullName evidence="3">PH domain-containing protein</fullName>
    </submittedName>
</protein>
<gene>
    <name evidence="3" type="ORF">QQS35_03285</name>
</gene>
<keyword evidence="1" id="KW-0812">Transmembrane</keyword>
<dbReference type="RefSeq" id="WP_285930354.1">
    <property type="nucleotide sequence ID" value="NZ_JASTZU010000016.1"/>
</dbReference>
<dbReference type="Pfam" id="PF06713">
    <property type="entry name" value="bPH_4"/>
    <property type="match status" value="1"/>
</dbReference>
<keyword evidence="4" id="KW-1185">Reference proteome</keyword>
<accession>A0ABT7L0Z1</accession>
<dbReference type="EMBL" id="JASTZU010000016">
    <property type="protein sequence ID" value="MDL4839483.1"/>
    <property type="molecule type" value="Genomic_DNA"/>
</dbReference>
<dbReference type="Proteomes" id="UP001235343">
    <property type="component" value="Unassembled WGS sequence"/>
</dbReference>
<reference evidence="3 4" key="1">
    <citation type="submission" date="2023-06" db="EMBL/GenBank/DDBJ databases">
        <title>Aquibacillus rhizosphaerae LR5S19.</title>
        <authorList>
            <person name="Sun J.-Q."/>
        </authorList>
    </citation>
    <scope>NUCLEOTIDE SEQUENCE [LARGE SCALE GENOMIC DNA]</scope>
    <source>
        <strain evidence="3 4">LR5S19</strain>
    </source>
</reference>
<feature type="transmembrane region" description="Helical" evidence="1">
    <location>
        <begin position="12"/>
        <end position="32"/>
    </location>
</feature>
<proteinExistence type="predicted"/>
<organism evidence="3 4">
    <name type="scientific">Aquibacillus rhizosphaerae</name>
    <dbReference type="NCBI Taxonomy" id="3051431"/>
    <lineage>
        <taxon>Bacteria</taxon>
        <taxon>Bacillati</taxon>
        <taxon>Bacillota</taxon>
        <taxon>Bacilli</taxon>
        <taxon>Bacillales</taxon>
        <taxon>Bacillaceae</taxon>
        <taxon>Aquibacillus</taxon>
    </lineage>
</organism>